<dbReference type="RefSeq" id="XP_008813949.1">
    <property type="nucleotide sequence ID" value="XM_008815727.1"/>
</dbReference>
<feature type="region of interest" description="Disordered" evidence="1">
    <location>
        <begin position="1"/>
        <end position="20"/>
    </location>
</feature>
<dbReference type="OrthoDB" id="239865at2759"/>
<dbReference type="Gene3D" id="2.130.10.10">
    <property type="entry name" value="YVTN repeat-like/Quinoprotein amine dehydrogenase"/>
    <property type="match status" value="1"/>
</dbReference>
<dbReference type="SUPFAM" id="SSF50978">
    <property type="entry name" value="WD40 repeat-like"/>
    <property type="match status" value="1"/>
</dbReference>
<sequence>MEEGNRHVDSNDKETFEMHTGMESQMKKKVFYIVQEVPYADFYNFDYEPIDKFRESKETQCIDGDTSGAASSSSSCSELPDGSTGKTARESRFFAGHQQRSNAEEEEQKRKCVESYDGGKNPNGVPPPGGAPRKSQLSEEYPLANKAASTQTHRKRSQRIKKKNEFLKQCEFNSDGSCYYTISNSNRLRLFATDLSLLNALSGSSGESSGDGSGGEAKRKLRALHEQYQHMDTQEKEKMNNSWICMQIGEHIYDCKFYPFFDWNNSNTCFFAACSKGNPVSLHSAYDGSSLMSFKTLNQCHELCSCYSLCFHPERNWLLCGTNAKSIEVFDLGKPNEMYENRILSTRRGKGQKGIISTMTYKRKGYGQNMIYAVGDYNDCIYLYADNCDHKNDFILKFEVSKKNSNGITCIKWLDEFSLLSGSRNASFIYRYDMRKDTEYVQKWERFALTNQKYLFDMYRDILLISGDTFGYLNVYHLNDNKLLYREQINKYSPLISVHVHPMYPLLLTGSGTRRFYENSSNEVDIMTSVFSGAIDTSDDNLLDGASSSIPFPTVSRYINSACTVWCDFPY</sequence>
<keyword evidence="3" id="KW-1185">Reference proteome</keyword>
<dbReference type="Proteomes" id="UP000030640">
    <property type="component" value="Unassembled WGS sequence"/>
</dbReference>
<reference evidence="2 3" key="1">
    <citation type="submission" date="2013-02" db="EMBL/GenBank/DDBJ databases">
        <title>The Genome Sequence of Plasmodium inui San Antonio 1.</title>
        <authorList>
            <consortium name="The Broad Institute Genome Sequencing Platform"/>
            <consortium name="The Broad Institute Genome Sequencing Center for Infectious Disease"/>
            <person name="Neafsey D."/>
            <person name="Cheeseman I."/>
            <person name="Volkman S."/>
            <person name="Adams J."/>
            <person name="Walker B."/>
            <person name="Young S.K."/>
            <person name="Zeng Q."/>
            <person name="Gargeya S."/>
            <person name="Fitzgerald M."/>
            <person name="Haas B."/>
            <person name="Abouelleil A."/>
            <person name="Alvarado L."/>
            <person name="Arachchi H.M."/>
            <person name="Berlin A.M."/>
            <person name="Chapman S.B."/>
            <person name="Dewar J."/>
            <person name="Goldberg J."/>
            <person name="Griggs A."/>
            <person name="Gujja S."/>
            <person name="Hansen M."/>
            <person name="Howarth C."/>
            <person name="Imamovic A."/>
            <person name="Larimer J."/>
            <person name="McCowan C."/>
            <person name="Murphy C."/>
            <person name="Neiman D."/>
            <person name="Pearson M."/>
            <person name="Priest M."/>
            <person name="Roberts A."/>
            <person name="Saif S."/>
            <person name="Shea T."/>
            <person name="Sisk P."/>
            <person name="Sykes S."/>
            <person name="Wortman J."/>
            <person name="Nusbaum C."/>
            <person name="Birren B."/>
        </authorList>
    </citation>
    <scope>NUCLEOTIDE SEQUENCE [LARGE SCALE GENOMIC DNA]</scope>
    <source>
        <strain evidence="2 3">San Antonio 1</strain>
    </source>
</reference>
<proteinExistence type="predicted"/>
<evidence type="ECO:0008006" key="4">
    <source>
        <dbReference type="Google" id="ProtNLM"/>
    </source>
</evidence>
<organism evidence="2 3">
    <name type="scientific">Plasmodium inui San Antonio 1</name>
    <dbReference type="NCBI Taxonomy" id="1237626"/>
    <lineage>
        <taxon>Eukaryota</taxon>
        <taxon>Sar</taxon>
        <taxon>Alveolata</taxon>
        <taxon>Apicomplexa</taxon>
        <taxon>Aconoidasida</taxon>
        <taxon>Haemosporida</taxon>
        <taxon>Plasmodiidae</taxon>
        <taxon>Plasmodium</taxon>
        <taxon>Plasmodium (Plasmodium)</taxon>
    </lineage>
</organism>
<protein>
    <recommendedName>
        <fullName evidence="4">WD repeat-containing protein 79</fullName>
    </recommendedName>
</protein>
<feature type="compositionally biased region" description="Basic and acidic residues" evidence="1">
    <location>
        <begin position="1"/>
        <end position="17"/>
    </location>
</feature>
<feature type="compositionally biased region" description="Low complexity" evidence="1">
    <location>
        <begin position="67"/>
        <end position="77"/>
    </location>
</feature>
<dbReference type="InterPro" id="IPR036322">
    <property type="entry name" value="WD40_repeat_dom_sf"/>
</dbReference>
<dbReference type="VEuPathDB" id="PlasmoDB:C922_00110"/>
<dbReference type="PANTHER" id="PTHR13211">
    <property type="entry name" value="TELOMERASE CAJAL BODY PROTEIN 1"/>
    <property type="match status" value="1"/>
</dbReference>
<dbReference type="AlphaFoldDB" id="W7A7T2"/>
<accession>W7A7T2</accession>
<evidence type="ECO:0000256" key="1">
    <source>
        <dbReference type="SAM" id="MobiDB-lite"/>
    </source>
</evidence>
<dbReference type="InterPro" id="IPR051150">
    <property type="entry name" value="SWT21/TCAB1_mRNA_Telomere"/>
</dbReference>
<name>W7A7T2_9APIC</name>
<dbReference type="EMBL" id="KI965460">
    <property type="protein sequence ID" value="EUD69247.1"/>
    <property type="molecule type" value="Genomic_DNA"/>
</dbReference>
<gene>
    <name evidence="2" type="ORF">C922_00110</name>
</gene>
<evidence type="ECO:0000313" key="3">
    <source>
        <dbReference type="Proteomes" id="UP000030640"/>
    </source>
</evidence>
<dbReference type="GeneID" id="20035384"/>
<feature type="region of interest" description="Disordered" evidence="1">
    <location>
        <begin position="62"/>
        <end position="160"/>
    </location>
</feature>
<evidence type="ECO:0000313" key="2">
    <source>
        <dbReference type="EMBL" id="EUD69247.1"/>
    </source>
</evidence>
<dbReference type="SMART" id="SM00320">
    <property type="entry name" value="WD40"/>
    <property type="match status" value="3"/>
</dbReference>
<dbReference type="InterPro" id="IPR015943">
    <property type="entry name" value="WD40/YVTN_repeat-like_dom_sf"/>
</dbReference>
<dbReference type="PANTHER" id="PTHR13211:SF0">
    <property type="entry name" value="TELOMERASE CAJAL BODY PROTEIN 1"/>
    <property type="match status" value="1"/>
</dbReference>
<dbReference type="InterPro" id="IPR001680">
    <property type="entry name" value="WD40_rpt"/>
</dbReference>